<dbReference type="KEGG" id="fop:FNB79_15385"/>
<dbReference type="Proteomes" id="UP000319209">
    <property type="component" value="Chromosome"/>
</dbReference>
<name>A0A516GUX5_9FLAO</name>
<protein>
    <recommendedName>
        <fullName evidence="1">DUF6876 domain-containing protein</fullName>
    </recommendedName>
</protein>
<accession>A0A516GUX5</accession>
<keyword evidence="3" id="KW-1185">Reference proteome</keyword>
<dbReference type="InterPro" id="IPR049241">
    <property type="entry name" value="DUF6876"/>
</dbReference>
<dbReference type="Pfam" id="PF21781">
    <property type="entry name" value="DUF6876"/>
    <property type="match status" value="1"/>
</dbReference>
<reference evidence="2 3" key="1">
    <citation type="submission" date="2019-07" db="EMBL/GenBank/DDBJ databases">
        <title>Genome sequencing for Formosa sp. PS13.</title>
        <authorList>
            <person name="Park S.-J."/>
        </authorList>
    </citation>
    <scope>NUCLEOTIDE SEQUENCE [LARGE SCALE GENOMIC DNA]</scope>
    <source>
        <strain evidence="2 3">PS13</strain>
    </source>
</reference>
<organism evidence="2 3">
    <name type="scientific">Formosa sediminum</name>
    <dbReference type="NCBI Taxonomy" id="2594004"/>
    <lineage>
        <taxon>Bacteria</taxon>
        <taxon>Pseudomonadati</taxon>
        <taxon>Bacteroidota</taxon>
        <taxon>Flavobacteriia</taxon>
        <taxon>Flavobacteriales</taxon>
        <taxon>Flavobacteriaceae</taxon>
        <taxon>Formosa</taxon>
    </lineage>
</organism>
<evidence type="ECO:0000313" key="2">
    <source>
        <dbReference type="EMBL" id="QDO95295.1"/>
    </source>
</evidence>
<dbReference type="EMBL" id="CP041637">
    <property type="protein sequence ID" value="QDO95295.1"/>
    <property type="molecule type" value="Genomic_DNA"/>
</dbReference>
<dbReference type="AlphaFoldDB" id="A0A516GUX5"/>
<sequence length="126" mass="14580">MNTQGINLEASLNQFTGSMRCYKMTLSDSVITEGIKYLAENGRCFWLISDASIVAKNLMDKSHFITIDFKRLCEAEQKRQGYEAHIVYSDGNDNILETQTYRVTDFPLQKIRLYFVNNTLMLPSEY</sequence>
<feature type="domain" description="DUF6876" evidence="1">
    <location>
        <begin position="7"/>
        <end position="126"/>
    </location>
</feature>
<evidence type="ECO:0000259" key="1">
    <source>
        <dbReference type="Pfam" id="PF21781"/>
    </source>
</evidence>
<proteinExistence type="predicted"/>
<dbReference type="RefSeq" id="WP_143382203.1">
    <property type="nucleotide sequence ID" value="NZ_CP041637.1"/>
</dbReference>
<gene>
    <name evidence="2" type="ORF">FNB79_15385</name>
</gene>
<dbReference type="OrthoDB" id="1441652at2"/>
<evidence type="ECO:0000313" key="3">
    <source>
        <dbReference type="Proteomes" id="UP000319209"/>
    </source>
</evidence>